<dbReference type="GeneID" id="63800649"/>
<dbReference type="AlphaFoldDB" id="A0A1Y1W2Z6"/>
<dbReference type="STRING" id="61395.A0A1Y1W2Z6"/>
<dbReference type="Gene3D" id="3.30.530.20">
    <property type="match status" value="1"/>
</dbReference>
<evidence type="ECO:0000259" key="4">
    <source>
        <dbReference type="Pfam" id="PF03364"/>
    </source>
</evidence>
<feature type="domain" description="Coenzyme Q-binding protein COQ10 START" evidence="4">
    <location>
        <begin position="1"/>
        <end position="142"/>
    </location>
</feature>
<sequence>IYSVVSDVDRYHEFVPMCIASTVFHDTKQVIQESGKQHEKVQAELVVGYPPFREQYTSVVTMERPHIVIAEAAPGSGMFKHMKTVWEFEEHTQGTAPMNPFMKGKGEQTLVKFAIDFEFSSILHAQAATLAFDRMAKSNLAAYLERCRVLFG</sequence>
<feature type="non-terminal residue" evidence="5">
    <location>
        <position position="1"/>
    </location>
</feature>
<dbReference type="InterPro" id="IPR005031">
    <property type="entry name" value="COQ10_START"/>
</dbReference>
<evidence type="ECO:0000256" key="1">
    <source>
        <dbReference type="ARBA" id="ARBA00006885"/>
    </source>
</evidence>
<comment type="subunit">
    <text evidence="2">Interacts with coenzyme Q.</text>
</comment>
<evidence type="ECO:0000313" key="6">
    <source>
        <dbReference type="Proteomes" id="UP000193922"/>
    </source>
</evidence>
<dbReference type="Proteomes" id="UP000193922">
    <property type="component" value="Unassembled WGS sequence"/>
</dbReference>
<dbReference type="GO" id="GO:0005739">
    <property type="term" value="C:mitochondrion"/>
    <property type="evidence" value="ECO:0007669"/>
    <property type="project" value="TreeGrafter"/>
</dbReference>
<accession>A0A1Y1W2Z6</accession>
<dbReference type="PANTHER" id="PTHR12901:SF10">
    <property type="entry name" value="COENZYME Q-BINDING PROTEIN COQ10, MITOCHONDRIAL"/>
    <property type="match status" value="1"/>
</dbReference>
<dbReference type="OrthoDB" id="292693at2759"/>
<dbReference type="InterPro" id="IPR023393">
    <property type="entry name" value="START-like_dom_sf"/>
</dbReference>
<dbReference type="InterPro" id="IPR044996">
    <property type="entry name" value="COQ10-like"/>
</dbReference>
<dbReference type="SUPFAM" id="SSF55961">
    <property type="entry name" value="Bet v1-like"/>
    <property type="match status" value="1"/>
</dbReference>
<feature type="non-terminal residue" evidence="5">
    <location>
        <position position="152"/>
    </location>
</feature>
<dbReference type="CDD" id="cd07813">
    <property type="entry name" value="COQ10p_like"/>
    <property type="match status" value="1"/>
</dbReference>
<dbReference type="Pfam" id="PF03364">
    <property type="entry name" value="Polyketide_cyc"/>
    <property type="match status" value="1"/>
</dbReference>
<comment type="function">
    <text evidence="3">Required for the function of coenzyme Q in the respiratory chain. May serve as a chaperone or may be involved in the transport of Q6 from its site of synthesis to the catalytic sites of the respiratory complexes.</text>
</comment>
<evidence type="ECO:0000313" key="5">
    <source>
        <dbReference type="EMBL" id="ORX67827.1"/>
    </source>
</evidence>
<comment type="caution">
    <text evidence="5">The sequence shown here is derived from an EMBL/GenBank/DDBJ whole genome shotgun (WGS) entry which is preliminary data.</text>
</comment>
<protein>
    <recommendedName>
        <fullName evidence="4">Coenzyme Q-binding protein COQ10 START domain-containing protein</fullName>
    </recommendedName>
</protein>
<dbReference type="EMBL" id="MCFD01000011">
    <property type="protein sequence ID" value="ORX67827.1"/>
    <property type="molecule type" value="Genomic_DNA"/>
</dbReference>
<keyword evidence="6" id="KW-1185">Reference proteome</keyword>
<proteinExistence type="inferred from homology"/>
<reference evidence="5 6" key="1">
    <citation type="submission" date="2016-07" db="EMBL/GenBank/DDBJ databases">
        <title>Pervasive Adenine N6-methylation of Active Genes in Fungi.</title>
        <authorList>
            <consortium name="DOE Joint Genome Institute"/>
            <person name="Mondo S.J."/>
            <person name="Dannebaum R.O."/>
            <person name="Kuo R.C."/>
            <person name="Labutti K."/>
            <person name="Haridas S."/>
            <person name="Kuo A."/>
            <person name="Salamov A."/>
            <person name="Ahrendt S.R."/>
            <person name="Lipzen A."/>
            <person name="Sullivan W."/>
            <person name="Andreopoulos W.B."/>
            <person name="Clum A."/>
            <person name="Lindquist E."/>
            <person name="Daum C."/>
            <person name="Ramamoorthy G.K."/>
            <person name="Gryganskyi A."/>
            <person name="Culley D."/>
            <person name="Magnuson J.K."/>
            <person name="James T.Y."/>
            <person name="O'Malley M.A."/>
            <person name="Stajich J.E."/>
            <person name="Spatafora J.W."/>
            <person name="Visel A."/>
            <person name="Grigoriev I.V."/>
        </authorList>
    </citation>
    <scope>NUCLEOTIDE SEQUENCE [LARGE SCALE GENOMIC DNA]</scope>
    <source>
        <strain evidence="5 6">ATCC 12442</strain>
    </source>
</reference>
<name>A0A1Y1W2Z6_9FUNG</name>
<organism evidence="5 6">
    <name type="scientific">Linderina pennispora</name>
    <dbReference type="NCBI Taxonomy" id="61395"/>
    <lineage>
        <taxon>Eukaryota</taxon>
        <taxon>Fungi</taxon>
        <taxon>Fungi incertae sedis</taxon>
        <taxon>Zoopagomycota</taxon>
        <taxon>Kickxellomycotina</taxon>
        <taxon>Kickxellomycetes</taxon>
        <taxon>Kickxellales</taxon>
        <taxon>Kickxellaceae</taxon>
        <taxon>Linderina</taxon>
    </lineage>
</organism>
<dbReference type="PANTHER" id="PTHR12901">
    <property type="entry name" value="SPERM PROTEIN HOMOLOG"/>
    <property type="match status" value="1"/>
</dbReference>
<dbReference type="GO" id="GO:0045333">
    <property type="term" value="P:cellular respiration"/>
    <property type="evidence" value="ECO:0007669"/>
    <property type="project" value="InterPro"/>
</dbReference>
<evidence type="ECO:0000256" key="2">
    <source>
        <dbReference type="ARBA" id="ARBA00011814"/>
    </source>
</evidence>
<dbReference type="RefSeq" id="XP_040741673.1">
    <property type="nucleotide sequence ID" value="XM_040884001.1"/>
</dbReference>
<dbReference type="GO" id="GO:0048039">
    <property type="term" value="F:ubiquinone binding"/>
    <property type="evidence" value="ECO:0007669"/>
    <property type="project" value="InterPro"/>
</dbReference>
<gene>
    <name evidence="5" type="ORF">DL89DRAFT_202618</name>
</gene>
<evidence type="ECO:0000256" key="3">
    <source>
        <dbReference type="ARBA" id="ARBA00024947"/>
    </source>
</evidence>
<comment type="similarity">
    <text evidence="1">Belongs to the COQ10 family.</text>
</comment>